<dbReference type="EC" id="2.7.6.1" evidence="1"/>
<dbReference type="Proteomes" id="UP000231538">
    <property type="component" value="Unassembled WGS sequence"/>
</dbReference>
<dbReference type="EMBL" id="PFPC01000024">
    <property type="protein sequence ID" value="PIZ89586.1"/>
    <property type="molecule type" value="Genomic_DNA"/>
</dbReference>
<dbReference type="NCBIfam" id="TIGR01251">
    <property type="entry name" value="ribP_PPkin"/>
    <property type="match status" value="1"/>
</dbReference>
<comment type="similarity">
    <text evidence="8">Belongs to the ribose-phosphate pyrophosphokinase family.</text>
</comment>
<dbReference type="InterPro" id="IPR005946">
    <property type="entry name" value="Rib-P_diPkinase"/>
</dbReference>
<dbReference type="InterPro" id="IPR000836">
    <property type="entry name" value="PRTase_dom"/>
</dbReference>
<evidence type="ECO:0000256" key="1">
    <source>
        <dbReference type="ARBA" id="ARBA00013247"/>
    </source>
</evidence>
<evidence type="ECO:0000259" key="10">
    <source>
        <dbReference type="Pfam" id="PF13793"/>
    </source>
</evidence>
<dbReference type="GO" id="GO:0005737">
    <property type="term" value="C:cytoplasm"/>
    <property type="evidence" value="ECO:0007669"/>
    <property type="project" value="TreeGrafter"/>
</dbReference>
<accession>A0A2M7V067</accession>
<evidence type="ECO:0000256" key="3">
    <source>
        <dbReference type="ARBA" id="ARBA00022727"/>
    </source>
</evidence>
<keyword evidence="6" id="KW-0067">ATP-binding</keyword>
<dbReference type="CDD" id="cd06223">
    <property type="entry name" value="PRTases_typeI"/>
    <property type="match status" value="1"/>
</dbReference>
<evidence type="ECO:0000313" key="12">
    <source>
        <dbReference type="Proteomes" id="UP000231538"/>
    </source>
</evidence>
<feature type="domain" description="Phosphoribosyltransferase" evidence="9">
    <location>
        <begin position="200"/>
        <end position="246"/>
    </location>
</feature>
<name>A0A2M7V067_9BACT</name>
<organism evidence="11 12">
    <name type="scientific">Candidatus Nealsonbacteria bacterium CG_4_10_14_0_2_um_filter_37_10</name>
    <dbReference type="NCBI Taxonomy" id="1974679"/>
    <lineage>
        <taxon>Bacteria</taxon>
        <taxon>Candidatus Nealsoniibacteriota</taxon>
    </lineage>
</organism>
<dbReference type="GO" id="GO:0005524">
    <property type="term" value="F:ATP binding"/>
    <property type="evidence" value="ECO:0007669"/>
    <property type="project" value="UniProtKB-KW"/>
</dbReference>
<dbReference type="GO" id="GO:0000287">
    <property type="term" value="F:magnesium ion binding"/>
    <property type="evidence" value="ECO:0007669"/>
    <property type="project" value="InterPro"/>
</dbReference>
<dbReference type="SMART" id="SM01400">
    <property type="entry name" value="Pribosyltran_N"/>
    <property type="match status" value="1"/>
</dbReference>
<dbReference type="PANTHER" id="PTHR10210">
    <property type="entry name" value="RIBOSE-PHOSPHATE DIPHOSPHOKINASE FAMILY MEMBER"/>
    <property type="match status" value="1"/>
</dbReference>
<dbReference type="AlphaFoldDB" id="A0A2M7V067"/>
<dbReference type="Pfam" id="PF00156">
    <property type="entry name" value="Pribosyltran"/>
    <property type="match status" value="1"/>
</dbReference>
<gene>
    <name evidence="11" type="ORF">COX89_00765</name>
</gene>
<keyword evidence="4" id="KW-0547">Nucleotide-binding</keyword>
<dbReference type="GO" id="GO:0002189">
    <property type="term" value="C:ribose phosphate diphosphokinase complex"/>
    <property type="evidence" value="ECO:0007669"/>
    <property type="project" value="TreeGrafter"/>
</dbReference>
<keyword evidence="3 8" id="KW-0545">Nucleotide biosynthesis</keyword>
<evidence type="ECO:0000256" key="7">
    <source>
        <dbReference type="ARBA" id="ARBA00049535"/>
    </source>
</evidence>
<dbReference type="GO" id="GO:0016301">
    <property type="term" value="F:kinase activity"/>
    <property type="evidence" value="ECO:0007669"/>
    <property type="project" value="UniProtKB-KW"/>
</dbReference>
<dbReference type="GO" id="GO:0006015">
    <property type="term" value="P:5-phosphoribose 1-diphosphate biosynthetic process"/>
    <property type="evidence" value="ECO:0007669"/>
    <property type="project" value="TreeGrafter"/>
</dbReference>
<dbReference type="GO" id="GO:0006164">
    <property type="term" value="P:purine nucleotide biosynthetic process"/>
    <property type="evidence" value="ECO:0007669"/>
    <property type="project" value="TreeGrafter"/>
</dbReference>
<comment type="caution">
    <text evidence="11">The sequence shown here is derived from an EMBL/GenBank/DDBJ whole genome shotgun (WGS) entry which is preliminary data.</text>
</comment>
<keyword evidence="5" id="KW-0418">Kinase</keyword>
<evidence type="ECO:0000313" key="11">
    <source>
        <dbReference type="EMBL" id="PIZ89586.1"/>
    </source>
</evidence>
<reference evidence="12" key="1">
    <citation type="submission" date="2017-09" db="EMBL/GenBank/DDBJ databases">
        <title>Depth-based differentiation of microbial function through sediment-hosted aquifers and enrichment of novel symbionts in the deep terrestrial subsurface.</title>
        <authorList>
            <person name="Probst A.J."/>
            <person name="Ladd B."/>
            <person name="Jarett J.K."/>
            <person name="Geller-Mcgrath D.E."/>
            <person name="Sieber C.M.K."/>
            <person name="Emerson J.B."/>
            <person name="Anantharaman K."/>
            <person name="Thomas B.C."/>
            <person name="Malmstrom R."/>
            <person name="Stieglmeier M."/>
            <person name="Klingl A."/>
            <person name="Woyke T."/>
            <person name="Ryan C.M."/>
            <person name="Banfield J.F."/>
        </authorList>
    </citation>
    <scope>NUCLEOTIDE SEQUENCE [LARGE SCALE GENOMIC DNA]</scope>
</reference>
<dbReference type="InterPro" id="IPR029099">
    <property type="entry name" value="Pribosyltran_N"/>
</dbReference>
<dbReference type="Gene3D" id="3.40.50.2020">
    <property type="match status" value="2"/>
</dbReference>
<feature type="domain" description="Ribose-phosphate pyrophosphokinase N-terminal" evidence="10">
    <location>
        <begin position="29"/>
        <end position="124"/>
    </location>
</feature>
<evidence type="ECO:0000256" key="8">
    <source>
        <dbReference type="RuleBase" id="RU004324"/>
    </source>
</evidence>
<dbReference type="SUPFAM" id="SSF53271">
    <property type="entry name" value="PRTase-like"/>
    <property type="match status" value="2"/>
</dbReference>
<evidence type="ECO:0000256" key="6">
    <source>
        <dbReference type="ARBA" id="ARBA00022840"/>
    </source>
</evidence>
<keyword evidence="2" id="KW-0808">Transferase</keyword>
<evidence type="ECO:0000256" key="4">
    <source>
        <dbReference type="ARBA" id="ARBA00022741"/>
    </source>
</evidence>
<comment type="catalytic activity">
    <reaction evidence="7">
        <text>D-ribose 5-phosphate + ATP = 5-phospho-alpha-D-ribose 1-diphosphate + AMP + H(+)</text>
        <dbReference type="Rhea" id="RHEA:15609"/>
        <dbReference type="ChEBI" id="CHEBI:15378"/>
        <dbReference type="ChEBI" id="CHEBI:30616"/>
        <dbReference type="ChEBI" id="CHEBI:58017"/>
        <dbReference type="ChEBI" id="CHEBI:78346"/>
        <dbReference type="ChEBI" id="CHEBI:456215"/>
        <dbReference type="EC" id="2.7.6.1"/>
    </reaction>
</comment>
<evidence type="ECO:0000256" key="5">
    <source>
        <dbReference type="ARBA" id="ARBA00022777"/>
    </source>
</evidence>
<sequence length="299" mass="34458">MLAKFMKTFIIPTSITEHLAKKILVKTEIFEIIFPDLSKDEGRYFPDREVYMKILKANQLRGKRVIILHSGAPRPNEGLIELELILQILRDNKIQPEVFFAYFPYGMQDKVFEKGETNVAENLIEKLVNYYRVKTIYVIDPHFGGRKWMKKYPITNISAIPILMKEAKKDFGKDILFLATDEGGKRRFKVNGFNKIRKNSHTVELTLSKKLEKIIKGKVIGIVDDILKTGGTLIKASEKCKKLKSRKVLGLVTHGVLKEGIKKVRKNFEKLYLTNSINQPEIPQIDITKLILKNLQSDK</sequence>
<dbReference type="InterPro" id="IPR029057">
    <property type="entry name" value="PRTase-like"/>
</dbReference>
<dbReference type="GO" id="GO:0004749">
    <property type="term" value="F:ribose phosphate diphosphokinase activity"/>
    <property type="evidence" value="ECO:0007669"/>
    <property type="project" value="UniProtKB-EC"/>
</dbReference>
<evidence type="ECO:0000259" key="9">
    <source>
        <dbReference type="Pfam" id="PF00156"/>
    </source>
</evidence>
<protein>
    <recommendedName>
        <fullName evidence="1">ribose-phosphate diphosphokinase</fullName>
        <ecNumber evidence="1">2.7.6.1</ecNumber>
    </recommendedName>
</protein>
<dbReference type="PANTHER" id="PTHR10210:SF32">
    <property type="entry name" value="RIBOSE-PHOSPHATE PYROPHOSPHOKINASE 2"/>
    <property type="match status" value="1"/>
</dbReference>
<proteinExistence type="inferred from homology"/>
<dbReference type="Pfam" id="PF13793">
    <property type="entry name" value="Pribosyltran_N"/>
    <property type="match status" value="1"/>
</dbReference>
<evidence type="ECO:0000256" key="2">
    <source>
        <dbReference type="ARBA" id="ARBA00022679"/>
    </source>
</evidence>